<dbReference type="InterPro" id="IPR045054">
    <property type="entry name" value="P4HA-like"/>
</dbReference>
<dbReference type="OrthoDB" id="10259408at2759"/>
<dbReference type="GO" id="GO:0031418">
    <property type="term" value="F:L-ascorbic acid binding"/>
    <property type="evidence" value="ECO:0007669"/>
    <property type="project" value="InterPro"/>
</dbReference>
<gene>
    <name evidence="7" type="ORF">ACHHYP_16488</name>
</gene>
<dbReference type="InterPro" id="IPR006620">
    <property type="entry name" value="Pro_4_hyd_alph"/>
</dbReference>
<dbReference type="PANTHER" id="PTHR10869:SF226">
    <property type="entry name" value="PROLYL 4-HYDROXYLASE ALPHA SUBUNIT DOMAIN-CONTAINING PROTEIN"/>
    <property type="match status" value="1"/>
</dbReference>
<comment type="cofactor">
    <cofactor evidence="1">
        <name>L-ascorbate</name>
        <dbReference type="ChEBI" id="CHEBI:38290"/>
    </cofactor>
</comment>
<evidence type="ECO:0000256" key="3">
    <source>
        <dbReference type="ARBA" id="ARBA00022964"/>
    </source>
</evidence>
<dbReference type="GO" id="GO:0005506">
    <property type="term" value="F:iron ion binding"/>
    <property type="evidence" value="ECO:0007669"/>
    <property type="project" value="InterPro"/>
</dbReference>
<organism evidence="7 8">
    <name type="scientific">Achlya hypogyna</name>
    <name type="common">Oomycete</name>
    <name type="synonym">Protoachlya hypogyna</name>
    <dbReference type="NCBI Taxonomy" id="1202772"/>
    <lineage>
        <taxon>Eukaryota</taxon>
        <taxon>Sar</taxon>
        <taxon>Stramenopiles</taxon>
        <taxon>Oomycota</taxon>
        <taxon>Saprolegniomycetes</taxon>
        <taxon>Saprolegniales</taxon>
        <taxon>Achlyaceae</taxon>
        <taxon>Achlya</taxon>
    </lineage>
</organism>
<keyword evidence="5" id="KW-0408">Iron</keyword>
<proteinExistence type="predicted"/>
<evidence type="ECO:0000313" key="8">
    <source>
        <dbReference type="Proteomes" id="UP000243579"/>
    </source>
</evidence>
<accession>A0A1V9Y6J2</accession>
<dbReference type="EMBL" id="JNBR01002799">
    <property type="protein sequence ID" value="OQR81345.1"/>
    <property type="molecule type" value="Genomic_DNA"/>
</dbReference>
<evidence type="ECO:0000256" key="5">
    <source>
        <dbReference type="ARBA" id="ARBA00023004"/>
    </source>
</evidence>
<keyword evidence="3" id="KW-0223">Dioxygenase</keyword>
<dbReference type="Gene3D" id="2.60.120.620">
    <property type="entry name" value="q2cbj1_9rhob like domain"/>
    <property type="match status" value="2"/>
</dbReference>
<dbReference type="GO" id="GO:0004656">
    <property type="term" value="F:procollagen-proline 4-dioxygenase activity"/>
    <property type="evidence" value="ECO:0007669"/>
    <property type="project" value="TreeGrafter"/>
</dbReference>
<name>A0A1V9Y6J2_ACHHY</name>
<dbReference type="PANTHER" id="PTHR10869">
    <property type="entry name" value="PROLYL 4-HYDROXYLASE ALPHA SUBUNIT"/>
    <property type="match status" value="1"/>
</dbReference>
<comment type="caution">
    <text evidence="7">The sequence shown here is derived from an EMBL/GenBank/DDBJ whole genome shotgun (WGS) entry which is preliminary data.</text>
</comment>
<reference evidence="7 8" key="1">
    <citation type="journal article" date="2014" name="Genome Biol. Evol.">
        <title>The secreted proteins of Achlya hypogyna and Thraustotheca clavata identify the ancestral oomycete secretome and reveal gene acquisitions by horizontal gene transfer.</title>
        <authorList>
            <person name="Misner I."/>
            <person name="Blouin N."/>
            <person name="Leonard G."/>
            <person name="Richards T.A."/>
            <person name="Lane C.E."/>
        </authorList>
    </citation>
    <scope>NUCLEOTIDE SEQUENCE [LARGE SCALE GENOMIC DNA]</scope>
    <source>
        <strain evidence="7 8">ATCC 48635</strain>
    </source>
</reference>
<keyword evidence="2" id="KW-0479">Metal-binding</keyword>
<dbReference type="AlphaFoldDB" id="A0A1V9Y6J2"/>
<sequence length="643" mass="70693">MLSTLPPLSHQAVQETHFRAAVQNGTPSPLKNSTELVNGQLEPKYETDLVGLDPQHFLEPGDCADTPAPSHPGRLPVAPVMALPVGALAHNDSVFVMLNGENNGLFIPWRGDSGCVHAVARAAALALGAHPDRVANGVRLVSQYSVPITSARALETANRIVHVLLDFQLWVWPGVALGHTFDVGGVTLRTLSLSPRVFDVAGFFSQVEADAIIAAGEALLRRSVVGESADGEVSAVRTSHSAFLADSVLTRTLQHRAAGLARLPSASFAERLQLVRYAPGEFYRKHHDTMGSKNILPPDAFDRTYDDYVAWATWAGSQLDALGAAAPEGFRRGERLFPRPRDFRHFPNALLELFLRAEPRFLPSRNDSDWHAWLVARVQANAGGTMRLVLQQRPAYLAAIVRVWEEAVNVHSLRYAFSTDKSSNGMSHFLRWIRWVKETVAVLGVNAVPPAVRPAGALYPKFDENFQYTLLALLEEYYEQADLMAAMGPTWFEFLHQYKSRRDCIHLLLQNVPNMLRLVTDAWEAAVDLPALRYTPPAYAKHTNPNRFVTLFLYLNNVTAGGATTFPHVTSVAPIATDDECAAGLSVPARGLRAALFYVLTPDQDIDYLSEHGGCPPAAGQVKWGANSFMWSDDALEGTNFWE</sequence>
<evidence type="ECO:0000256" key="4">
    <source>
        <dbReference type="ARBA" id="ARBA00023002"/>
    </source>
</evidence>
<dbReference type="STRING" id="1202772.A0A1V9Y6J2"/>
<protein>
    <recommendedName>
        <fullName evidence="6">Prolyl 4-hydroxylase alpha subunit domain-containing protein</fullName>
    </recommendedName>
</protein>
<keyword evidence="8" id="KW-1185">Reference proteome</keyword>
<dbReference type="Proteomes" id="UP000243579">
    <property type="component" value="Unassembled WGS sequence"/>
</dbReference>
<evidence type="ECO:0000256" key="1">
    <source>
        <dbReference type="ARBA" id="ARBA00001961"/>
    </source>
</evidence>
<keyword evidence="4" id="KW-0560">Oxidoreductase</keyword>
<evidence type="ECO:0000256" key="2">
    <source>
        <dbReference type="ARBA" id="ARBA00022723"/>
    </source>
</evidence>
<dbReference type="GO" id="GO:0005783">
    <property type="term" value="C:endoplasmic reticulum"/>
    <property type="evidence" value="ECO:0007669"/>
    <property type="project" value="TreeGrafter"/>
</dbReference>
<dbReference type="SMART" id="SM00702">
    <property type="entry name" value="P4Hc"/>
    <property type="match status" value="1"/>
</dbReference>
<feature type="domain" description="Prolyl 4-hydroxylase alpha subunit" evidence="6">
    <location>
        <begin position="454"/>
        <end position="631"/>
    </location>
</feature>
<evidence type="ECO:0000259" key="6">
    <source>
        <dbReference type="SMART" id="SM00702"/>
    </source>
</evidence>
<evidence type="ECO:0000313" key="7">
    <source>
        <dbReference type="EMBL" id="OQR81345.1"/>
    </source>
</evidence>